<keyword evidence="1 3" id="KW-0378">Hydrolase</keyword>
<dbReference type="InterPro" id="IPR029058">
    <property type="entry name" value="AB_hydrolase_fold"/>
</dbReference>
<dbReference type="Pfam" id="PF00561">
    <property type="entry name" value="Abhydrolase_1"/>
    <property type="match status" value="1"/>
</dbReference>
<name>A0A455SPH9_9CHLR</name>
<proteinExistence type="predicted"/>
<dbReference type="PRINTS" id="PR00111">
    <property type="entry name" value="ABHYDROLASE"/>
</dbReference>
<gene>
    <name evidence="3" type="ORF">KTC_50480</name>
</gene>
<reference evidence="3" key="1">
    <citation type="submission" date="2018-12" db="EMBL/GenBank/DDBJ databases">
        <title>Novel natural products biosynthetic potential of the class Ktedonobacteria.</title>
        <authorList>
            <person name="Zheng Y."/>
            <person name="Saitou A."/>
            <person name="Wang C.M."/>
            <person name="Toyoda A."/>
            <person name="Minakuchi Y."/>
            <person name="Sekiguchi Y."/>
            <person name="Ueda K."/>
            <person name="Takano H."/>
            <person name="Sakai Y."/>
            <person name="Yokota A."/>
            <person name="Yabe S."/>
        </authorList>
    </citation>
    <scope>NUCLEOTIDE SEQUENCE</scope>
    <source>
        <strain evidence="3">COM3</strain>
    </source>
</reference>
<dbReference type="PANTHER" id="PTHR43329">
    <property type="entry name" value="EPOXIDE HYDROLASE"/>
    <property type="match status" value="1"/>
</dbReference>
<sequence length="293" mass="33731">MTHIAQPWQHAHILSNGVRLHYVTQGSGPLIVLLHGFPEYWYSWRFQIPFLAERGFRVVALDLRGYNESDKPRRGYRISSLLLDIVGLIRGLGYEQATIVGHDWGGVLAWSFAASYPAMTERLIVLNAPHPAAYMRELRSNPEQRRKSWYVFFFQIPWLPEWVLGRKHAALIGEMLYRSAVQKEAFPHEVLMHYRDAMSKPGALTAALNYYRTIMRSQLLPGERNKQVVISAPTLLLWGEQDSALTLNLTRGLEPWVPHLRVQTIAHCGHWVQQEQPEVVNDAMASFLRTECH</sequence>
<dbReference type="InterPro" id="IPR000073">
    <property type="entry name" value="AB_hydrolase_1"/>
</dbReference>
<dbReference type="AlphaFoldDB" id="A0A455SPH9"/>
<evidence type="ECO:0000256" key="1">
    <source>
        <dbReference type="ARBA" id="ARBA00022801"/>
    </source>
</evidence>
<evidence type="ECO:0000313" key="3">
    <source>
        <dbReference type="EMBL" id="BBH90297.1"/>
    </source>
</evidence>
<dbReference type="InterPro" id="IPR000639">
    <property type="entry name" value="Epox_hydrolase-like"/>
</dbReference>
<dbReference type="Gene3D" id="3.40.50.1820">
    <property type="entry name" value="alpha/beta hydrolase"/>
    <property type="match status" value="1"/>
</dbReference>
<feature type="domain" description="AB hydrolase-1" evidence="2">
    <location>
        <begin position="29"/>
        <end position="275"/>
    </location>
</feature>
<organism evidence="3">
    <name type="scientific">Thermosporothrix sp. COM3</name>
    <dbReference type="NCBI Taxonomy" id="2490863"/>
    <lineage>
        <taxon>Bacteria</taxon>
        <taxon>Bacillati</taxon>
        <taxon>Chloroflexota</taxon>
        <taxon>Ktedonobacteria</taxon>
        <taxon>Ktedonobacterales</taxon>
        <taxon>Thermosporotrichaceae</taxon>
        <taxon>Thermosporothrix</taxon>
    </lineage>
</organism>
<protein>
    <submittedName>
        <fullName evidence="3">Hydrolase</fullName>
    </submittedName>
</protein>
<dbReference type="SUPFAM" id="SSF53474">
    <property type="entry name" value="alpha/beta-Hydrolases"/>
    <property type="match status" value="1"/>
</dbReference>
<dbReference type="GO" id="GO:0016787">
    <property type="term" value="F:hydrolase activity"/>
    <property type="evidence" value="ECO:0007669"/>
    <property type="project" value="UniProtKB-KW"/>
</dbReference>
<dbReference type="PRINTS" id="PR00412">
    <property type="entry name" value="EPOXHYDRLASE"/>
</dbReference>
<evidence type="ECO:0000259" key="2">
    <source>
        <dbReference type="Pfam" id="PF00561"/>
    </source>
</evidence>
<accession>A0A455SPH9</accession>
<dbReference type="EMBL" id="AP019376">
    <property type="protein sequence ID" value="BBH90297.1"/>
    <property type="molecule type" value="Genomic_DNA"/>
</dbReference>